<reference evidence="3" key="2">
    <citation type="journal article" date="2021" name="Int. J. Syst. Evol. Microbiol.">
        <title>Geomonas silvestris sp. nov., Geomonas paludis sp. nov. and Geomonas limicola sp. nov., isolated from terrestrial environments, and emended description of the genus Geomonas.</title>
        <authorList>
            <person name="Itoh H."/>
            <person name="Xu Z."/>
            <person name="Masuda Y."/>
            <person name="Ushijima N."/>
            <person name="Hayakawa C."/>
            <person name="Shiratori Y."/>
            <person name="Senoo K."/>
        </authorList>
    </citation>
    <scope>NUCLEOTIDE SEQUENCE</scope>
    <source>
        <strain evidence="3">Red736</strain>
    </source>
</reference>
<feature type="signal peptide" evidence="2">
    <location>
        <begin position="1"/>
        <end position="21"/>
    </location>
</feature>
<gene>
    <name evidence="3" type="ORF">GMPD_11240</name>
    <name evidence="4" type="ORF">M1B72_17620</name>
</gene>
<name>A0A6V8MSU3_9BACT</name>
<evidence type="ECO:0000313" key="5">
    <source>
        <dbReference type="Proteomes" id="UP000568888"/>
    </source>
</evidence>
<keyword evidence="6" id="KW-1185">Reference proteome</keyword>
<reference evidence="5" key="1">
    <citation type="submission" date="2020-06" db="EMBL/GenBank/DDBJ databases">
        <title>Draft genomic sequecing of Geomonas sp. Red736.</title>
        <authorList>
            <person name="Itoh H."/>
            <person name="Xu Z.X."/>
            <person name="Ushijima N."/>
            <person name="Masuda Y."/>
            <person name="Shiratori Y."/>
            <person name="Senoo K."/>
        </authorList>
    </citation>
    <scope>NUCLEOTIDE SEQUENCE [LARGE SCALE GENOMIC DNA]</scope>
    <source>
        <strain evidence="5">Red736</strain>
    </source>
</reference>
<protein>
    <submittedName>
        <fullName evidence="3">Uncharacterized protein</fullName>
    </submittedName>
</protein>
<feature type="chain" id="PRO_5028049827" evidence="2">
    <location>
        <begin position="22"/>
        <end position="155"/>
    </location>
</feature>
<proteinExistence type="predicted"/>
<dbReference type="AlphaFoldDB" id="A0A6V8MSU3"/>
<evidence type="ECO:0000256" key="1">
    <source>
        <dbReference type="SAM" id="MobiDB-lite"/>
    </source>
</evidence>
<evidence type="ECO:0000313" key="3">
    <source>
        <dbReference type="EMBL" id="GFO63205.1"/>
    </source>
</evidence>
<reference evidence="4" key="3">
    <citation type="submission" date="2022-04" db="EMBL/GenBank/DDBJ databases">
        <authorList>
            <person name="Liu G."/>
        </authorList>
    </citation>
    <scope>NUCLEOTIDE SEQUENCE</scope>
    <source>
        <strain evidence="4">RG22</strain>
    </source>
</reference>
<feature type="compositionally biased region" description="Gly residues" evidence="1">
    <location>
        <begin position="129"/>
        <end position="141"/>
    </location>
</feature>
<dbReference type="EMBL" id="BLXY01000001">
    <property type="protein sequence ID" value="GFO63205.1"/>
    <property type="molecule type" value="Genomic_DNA"/>
</dbReference>
<accession>A0A6V8MSU3</accession>
<organism evidence="3 5">
    <name type="scientific">Geomonas paludis</name>
    <dbReference type="NCBI Taxonomy" id="2740185"/>
    <lineage>
        <taxon>Bacteria</taxon>
        <taxon>Pseudomonadati</taxon>
        <taxon>Thermodesulfobacteriota</taxon>
        <taxon>Desulfuromonadia</taxon>
        <taxon>Geobacterales</taxon>
        <taxon>Geobacteraceae</taxon>
        <taxon>Geomonas</taxon>
    </lineage>
</organism>
<dbReference type="Proteomes" id="UP000831485">
    <property type="component" value="Chromosome"/>
</dbReference>
<evidence type="ECO:0000313" key="4">
    <source>
        <dbReference type="EMBL" id="UPU35245.1"/>
    </source>
</evidence>
<feature type="compositionally biased region" description="Basic residues" evidence="1">
    <location>
        <begin position="142"/>
        <end position="155"/>
    </location>
</feature>
<keyword evidence="2" id="KW-0732">Signal</keyword>
<sequence length="155" mass="16484">MKRLILLSLVLVLVVPMTAFASLDSFLSSLNVQARADMNGFSAKVSAQFGVPTAKVQMVLQSVPEPADAFMLFQLGQFSGKPVDQVYQVYQPNKKKGWGAIAKELGIKPGSPEFHALKRGDLRLTGQPMGHGGQEDGGPGKGKGKGKGHGKGHNK</sequence>
<dbReference type="Proteomes" id="UP000568888">
    <property type="component" value="Unassembled WGS sequence"/>
</dbReference>
<feature type="region of interest" description="Disordered" evidence="1">
    <location>
        <begin position="118"/>
        <end position="155"/>
    </location>
</feature>
<evidence type="ECO:0000313" key="6">
    <source>
        <dbReference type="Proteomes" id="UP000831485"/>
    </source>
</evidence>
<evidence type="ECO:0000256" key="2">
    <source>
        <dbReference type="SAM" id="SignalP"/>
    </source>
</evidence>
<dbReference type="EMBL" id="CP096574">
    <property type="protein sequence ID" value="UPU35245.1"/>
    <property type="molecule type" value="Genomic_DNA"/>
</dbReference>
<dbReference type="RefSeq" id="WP_183345941.1">
    <property type="nucleotide sequence ID" value="NZ_BLXY01000001.1"/>
</dbReference>